<protein>
    <recommendedName>
        <fullName evidence="4">Neutral/alkaline non-lysosomal ceramidase N-terminal domain-containing protein</fullName>
    </recommendedName>
</protein>
<evidence type="ECO:0000313" key="2">
    <source>
        <dbReference type="EMBL" id="TBL69660.1"/>
    </source>
</evidence>
<sequence length="423" mass="43850">MPSRDDAYGGLLHLGCAKVDITPPHPLPLAGYGHRKGDFQSVKRPIHARILYFRRPGGGAGTAVEEGQADAESDAGAGGNWGAEGDRAPFTGAQCLIVSADLLCFGTDTLAGIRAELRSRFGFCDEQMQFHATHSHSGPQTTNLFTPMLGRADAGYVAFLERQIIAGVEQASQRFEPVTVEKGSGLCEMGIFRRKMTGEGMMMAPNPHIPVDSEVTVLRFVVAGGRTDEAKSADGATIAARTCASGAGDEIAGETVGVQNAKVAKSEEDAKDAGSAEKAGGALCSQDAGSVKTKALLLHYACHPTTSGDNDLSSEYPGAAMDMLEEDAGGGMIAAFLQGFCGDVRPALVKDGAFYRGSDAEIRQLGRKLADAVQGVLAGTLQLLAAGSLAAAARRVPLAMQPAPTPEALRRYAGLAGADADAA</sequence>
<dbReference type="EMBL" id="SIRE01000037">
    <property type="protein sequence ID" value="TBL69660.1"/>
    <property type="molecule type" value="Genomic_DNA"/>
</dbReference>
<dbReference type="RefSeq" id="WP_206105523.1">
    <property type="nucleotide sequence ID" value="NZ_SIRE01000037.1"/>
</dbReference>
<evidence type="ECO:0000256" key="1">
    <source>
        <dbReference type="SAM" id="MobiDB-lite"/>
    </source>
</evidence>
<evidence type="ECO:0000313" key="3">
    <source>
        <dbReference type="Proteomes" id="UP000293142"/>
    </source>
</evidence>
<feature type="region of interest" description="Disordered" evidence="1">
    <location>
        <begin position="61"/>
        <end position="83"/>
    </location>
</feature>
<evidence type="ECO:0008006" key="4">
    <source>
        <dbReference type="Google" id="ProtNLM"/>
    </source>
</evidence>
<comment type="caution">
    <text evidence="2">The sequence shown here is derived from an EMBL/GenBank/DDBJ whole genome shotgun (WGS) entry which is preliminary data.</text>
</comment>
<dbReference type="Proteomes" id="UP000293142">
    <property type="component" value="Unassembled WGS sequence"/>
</dbReference>
<name>A0A4Q9DG72_9BACL</name>
<organism evidence="2 3">
    <name type="scientific">Paenibacillus thalictri</name>
    <dbReference type="NCBI Taxonomy" id="2527873"/>
    <lineage>
        <taxon>Bacteria</taxon>
        <taxon>Bacillati</taxon>
        <taxon>Bacillota</taxon>
        <taxon>Bacilli</taxon>
        <taxon>Bacillales</taxon>
        <taxon>Paenibacillaceae</taxon>
        <taxon>Paenibacillus</taxon>
    </lineage>
</organism>
<gene>
    <name evidence="2" type="ORF">EYB31_35350</name>
</gene>
<accession>A0A4Q9DG72</accession>
<reference evidence="2 3" key="1">
    <citation type="submission" date="2019-02" db="EMBL/GenBank/DDBJ databases">
        <title>Paenibacillus sp. nov., isolated from surface-sterilized tissue of Thalictrum simplex L.</title>
        <authorList>
            <person name="Tuo L."/>
        </authorList>
    </citation>
    <scope>NUCLEOTIDE SEQUENCE [LARGE SCALE GENOMIC DNA]</scope>
    <source>
        <strain evidence="2 3">N2SHLJ1</strain>
    </source>
</reference>
<keyword evidence="3" id="KW-1185">Reference proteome</keyword>
<feature type="non-terminal residue" evidence="2">
    <location>
        <position position="423"/>
    </location>
</feature>
<dbReference type="AlphaFoldDB" id="A0A4Q9DG72"/>
<proteinExistence type="predicted"/>